<keyword evidence="3" id="KW-0238">DNA-binding</keyword>
<evidence type="ECO:0000313" key="7">
    <source>
        <dbReference type="Proteomes" id="UP001500604"/>
    </source>
</evidence>
<evidence type="ECO:0000313" key="6">
    <source>
        <dbReference type="EMBL" id="GAA4649482.1"/>
    </source>
</evidence>
<dbReference type="Pfam" id="PF03466">
    <property type="entry name" value="LysR_substrate"/>
    <property type="match status" value="1"/>
</dbReference>
<dbReference type="InterPro" id="IPR036388">
    <property type="entry name" value="WH-like_DNA-bd_sf"/>
</dbReference>
<sequence length="288" mass="31951">MYFNAVVETGSFSEAGRVLDVQPSSVSRQVTALEKELGIALLNRTTRSIGLTEAGRQYYGYSRHVLQELEEARRAVHALSDTPRGRLRLSMTVGFGESVVLPLIPAFMARYPDIAVDIELTERVVDLVDENIDVALRSGRLPDSSLIATKVADNDFLLCATPAFLAQQGQPSTPDELTAFQCIRYGYAGWREWYLFDEQPARLPIQGSLTVNTVQGQKQLVLNHGGIALIPRWAVEDELSRGELVPLLPSHRFSPQENLSATYAIYLNRTLVSGKVRAFLDFLRASLA</sequence>
<comment type="caution">
    <text evidence="6">The sequence shown here is derived from an EMBL/GenBank/DDBJ whole genome shotgun (WGS) entry which is preliminary data.</text>
</comment>
<dbReference type="InterPro" id="IPR000847">
    <property type="entry name" value="LysR_HTH_N"/>
</dbReference>
<comment type="similarity">
    <text evidence="1">Belongs to the LysR transcriptional regulatory family.</text>
</comment>
<dbReference type="InterPro" id="IPR005119">
    <property type="entry name" value="LysR_subst-bd"/>
</dbReference>
<dbReference type="InterPro" id="IPR058163">
    <property type="entry name" value="LysR-type_TF_proteobact-type"/>
</dbReference>
<evidence type="ECO:0000256" key="3">
    <source>
        <dbReference type="ARBA" id="ARBA00023125"/>
    </source>
</evidence>
<dbReference type="PANTHER" id="PTHR30537:SF5">
    <property type="entry name" value="HTH-TYPE TRANSCRIPTIONAL ACTIVATOR TTDR-RELATED"/>
    <property type="match status" value="1"/>
</dbReference>
<dbReference type="PANTHER" id="PTHR30537">
    <property type="entry name" value="HTH-TYPE TRANSCRIPTIONAL REGULATOR"/>
    <property type="match status" value="1"/>
</dbReference>
<evidence type="ECO:0000259" key="5">
    <source>
        <dbReference type="PROSITE" id="PS50931"/>
    </source>
</evidence>
<keyword evidence="4" id="KW-0804">Transcription</keyword>
<dbReference type="PROSITE" id="PS50931">
    <property type="entry name" value="HTH_LYSR"/>
    <property type="match status" value="1"/>
</dbReference>
<dbReference type="Proteomes" id="UP001500604">
    <property type="component" value="Unassembled WGS sequence"/>
</dbReference>
<proteinExistence type="inferred from homology"/>
<accession>A0ABP8V0S6</accession>
<dbReference type="Gene3D" id="1.10.10.10">
    <property type="entry name" value="Winged helix-like DNA-binding domain superfamily/Winged helix DNA-binding domain"/>
    <property type="match status" value="1"/>
</dbReference>
<gene>
    <name evidence="6" type="ORF">GCM10023116_17560</name>
</gene>
<keyword evidence="7" id="KW-1185">Reference proteome</keyword>
<dbReference type="InterPro" id="IPR036390">
    <property type="entry name" value="WH_DNA-bd_sf"/>
</dbReference>
<evidence type="ECO:0000256" key="2">
    <source>
        <dbReference type="ARBA" id="ARBA00023015"/>
    </source>
</evidence>
<protein>
    <submittedName>
        <fullName evidence="6">LysR family transcriptional regulator</fullName>
    </submittedName>
</protein>
<dbReference type="Gene3D" id="3.40.190.290">
    <property type="match status" value="1"/>
</dbReference>
<dbReference type="EMBL" id="BAABFL010000134">
    <property type="protein sequence ID" value="GAA4649482.1"/>
    <property type="molecule type" value="Genomic_DNA"/>
</dbReference>
<evidence type="ECO:0000256" key="1">
    <source>
        <dbReference type="ARBA" id="ARBA00009437"/>
    </source>
</evidence>
<dbReference type="SUPFAM" id="SSF46785">
    <property type="entry name" value="Winged helix' DNA-binding domain"/>
    <property type="match status" value="1"/>
</dbReference>
<dbReference type="SUPFAM" id="SSF53850">
    <property type="entry name" value="Periplasmic binding protein-like II"/>
    <property type="match status" value="1"/>
</dbReference>
<reference evidence="7" key="1">
    <citation type="journal article" date="2019" name="Int. J. Syst. Evol. Microbiol.">
        <title>The Global Catalogue of Microorganisms (GCM) 10K type strain sequencing project: providing services to taxonomists for standard genome sequencing and annotation.</title>
        <authorList>
            <consortium name="The Broad Institute Genomics Platform"/>
            <consortium name="The Broad Institute Genome Sequencing Center for Infectious Disease"/>
            <person name="Wu L."/>
            <person name="Ma J."/>
        </authorList>
    </citation>
    <scope>NUCLEOTIDE SEQUENCE [LARGE SCALE GENOMIC DNA]</scope>
    <source>
        <strain evidence="7">JCM 17805</strain>
    </source>
</reference>
<dbReference type="CDD" id="cd08422">
    <property type="entry name" value="PBP2_CrgA_like"/>
    <property type="match status" value="1"/>
</dbReference>
<evidence type="ECO:0000256" key="4">
    <source>
        <dbReference type="ARBA" id="ARBA00023163"/>
    </source>
</evidence>
<feature type="domain" description="HTH lysR-type" evidence="5">
    <location>
        <begin position="1"/>
        <end position="52"/>
    </location>
</feature>
<keyword evidence="2" id="KW-0805">Transcription regulation</keyword>
<name>A0ABP8V0S6_9GAMM</name>
<dbReference type="Pfam" id="PF00126">
    <property type="entry name" value="HTH_1"/>
    <property type="match status" value="1"/>
</dbReference>
<organism evidence="6 7">
    <name type="scientific">Kistimonas scapharcae</name>
    <dbReference type="NCBI Taxonomy" id="1036133"/>
    <lineage>
        <taxon>Bacteria</taxon>
        <taxon>Pseudomonadati</taxon>
        <taxon>Pseudomonadota</taxon>
        <taxon>Gammaproteobacteria</taxon>
        <taxon>Oceanospirillales</taxon>
        <taxon>Endozoicomonadaceae</taxon>
        <taxon>Kistimonas</taxon>
    </lineage>
</organism>